<dbReference type="PROSITE" id="PS00059">
    <property type="entry name" value="ADH_ZINC"/>
    <property type="match status" value="1"/>
</dbReference>
<evidence type="ECO:0000313" key="15">
    <source>
        <dbReference type="Proteomes" id="UP001229952"/>
    </source>
</evidence>
<keyword evidence="15" id="KW-1185">Reference proteome</keyword>
<keyword evidence="4" id="KW-0560">Oxidoreductase</keyword>
<evidence type="ECO:0000256" key="12">
    <source>
        <dbReference type="RuleBase" id="RU361277"/>
    </source>
</evidence>
<sequence>MRAVVFEEFGKEARVQDVVDPSPSRRGVVVRVEATGLCRSDWHGWMGHDPDITLPHVPGHELAGVVEAVGQDVVNRRPGDRVTVPFVCACGRCSACAAGAQQVCERQTQPGFTHWGSFAEYVALEQADVNLVPVPDGMSFGTAAGLGCRFATAFRAVVARGRVAPGEWVAVHGCGGVGLSAVMIAVACGARVVAVDVSPDALRLARTFGAVECVDASAYPGGADEAVRERTGGGAQLSLDALGSPVTCAASVRSLRRHGRHVQVGLLPSVAGDPVVPMARVIGLELELLGSHGMAAHAYPPMMDMVRSGSLRPDLLVTSTIGLDAAPAALAAMGAAPGAGVTVIEPPR</sequence>
<evidence type="ECO:0000259" key="13">
    <source>
        <dbReference type="SMART" id="SM00829"/>
    </source>
</evidence>
<evidence type="ECO:0000256" key="4">
    <source>
        <dbReference type="ARBA" id="ARBA00023002"/>
    </source>
</evidence>
<dbReference type="Proteomes" id="UP001229952">
    <property type="component" value="Chromosome"/>
</dbReference>
<accession>A0ABY9IA02</accession>
<keyword evidence="3 12" id="KW-0862">Zinc</keyword>
<dbReference type="InterPro" id="IPR013149">
    <property type="entry name" value="ADH-like_C"/>
</dbReference>
<evidence type="ECO:0000256" key="2">
    <source>
        <dbReference type="ARBA" id="ARBA00022723"/>
    </source>
</evidence>
<comment type="catalytic activity">
    <reaction evidence="10">
        <text>2-deoxy-scyllo-inosamine + NAD(+) = 3-amino-2,3-dideoxy-scyllo-inosose + NADH + H(+)</text>
        <dbReference type="Rhea" id="RHEA:33883"/>
        <dbReference type="ChEBI" id="CHEBI:15378"/>
        <dbReference type="ChEBI" id="CHEBI:57540"/>
        <dbReference type="ChEBI" id="CHEBI:57945"/>
        <dbReference type="ChEBI" id="CHEBI:65002"/>
        <dbReference type="ChEBI" id="CHEBI:65003"/>
        <dbReference type="EC" id="1.1.1.329"/>
    </reaction>
</comment>
<dbReference type="SMART" id="SM00829">
    <property type="entry name" value="PKS_ER"/>
    <property type="match status" value="1"/>
</dbReference>
<evidence type="ECO:0000256" key="6">
    <source>
        <dbReference type="ARBA" id="ARBA00037908"/>
    </source>
</evidence>
<gene>
    <name evidence="14" type="ORF">P8A22_25640</name>
</gene>
<dbReference type="Pfam" id="PF08240">
    <property type="entry name" value="ADH_N"/>
    <property type="match status" value="1"/>
</dbReference>
<evidence type="ECO:0000256" key="3">
    <source>
        <dbReference type="ARBA" id="ARBA00022833"/>
    </source>
</evidence>
<dbReference type="PANTHER" id="PTHR43401">
    <property type="entry name" value="L-THREONINE 3-DEHYDROGENASE"/>
    <property type="match status" value="1"/>
</dbReference>
<organism evidence="14 15">
    <name type="scientific">Streptomyces laculatispora</name>
    <dbReference type="NCBI Taxonomy" id="887464"/>
    <lineage>
        <taxon>Bacteria</taxon>
        <taxon>Bacillati</taxon>
        <taxon>Actinomycetota</taxon>
        <taxon>Actinomycetes</taxon>
        <taxon>Kitasatosporales</taxon>
        <taxon>Streptomycetaceae</taxon>
        <taxon>Streptomyces</taxon>
    </lineage>
</organism>
<evidence type="ECO:0000256" key="10">
    <source>
        <dbReference type="ARBA" id="ARBA00048685"/>
    </source>
</evidence>
<evidence type="ECO:0000256" key="5">
    <source>
        <dbReference type="ARBA" id="ARBA00037678"/>
    </source>
</evidence>
<dbReference type="InterPro" id="IPR020843">
    <property type="entry name" value="ER"/>
</dbReference>
<dbReference type="InterPro" id="IPR050129">
    <property type="entry name" value="Zn_alcohol_dh"/>
</dbReference>
<evidence type="ECO:0000256" key="9">
    <source>
        <dbReference type="ARBA" id="ARBA00039387"/>
    </source>
</evidence>
<dbReference type="EC" id="1.1.1.329" evidence="8"/>
<feature type="domain" description="Enoyl reductase (ER)" evidence="13">
    <location>
        <begin position="10"/>
        <end position="344"/>
    </location>
</feature>
<evidence type="ECO:0000256" key="7">
    <source>
        <dbReference type="ARBA" id="ARBA00038004"/>
    </source>
</evidence>
<dbReference type="InterPro" id="IPR013154">
    <property type="entry name" value="ADH-like_N"/>
</dbReference>
<name>A0ABY9IA02_9ACTN</name>
<evidence type="ECO:0000256" key="1">
    <source>
        <dbReference type="ARBA" id="ARBA00001947"/>
    </source>
</evidence>
<comment type="similarity">
    <text evidence="7">Belongs to the zinc-containing alcohol dehydrogenase family. DOIA dehydrogenase subfamily.</text>
</comment>
<dbReference type="InterPro" id="IPR011032">
    <property type="entry name" value="GroES-like_sf"/>
</dbReference>
<dbReference type="InterPro" id="IPR002328">
    <property type="entry name" value="ADH_Zn_CS"/>
</dbReference>
<keyword evidence="2 12" id="KW-0479">Metal-binding</keyword>
<dbReference type="EMBL" id="CP120992">
    <property type="protein sequence ID" value="WLQ43017.1"/>
    <property type="molecule type" value="Genomic_DNA"/>
</dbReference>
<dbReference type="Pfam" id="PF00107">
    <property type="entry name" value="ADH_zinc_N"/>
    <property type="match status" value="1"/>
</dbReference>
<dbReference type="InterPro" id="IPR036291">
    <property type="entry name" value="NAD(P)-bd_dom_sf"/>
</dbReference>
<dbReference type="CDD" id="cd08260">
    <property type="entry name" value="Zn_ADH6"/>
    <property type="match status" value="1"/>
</dbReference>
<comment type="cofactor">
    <cofactor evidence="1 12">
        <name>Zn(2+)</name>
        <dbReference type="ChEBI" id="CHEBI:29105"/>
    </cofactor>
</comment>
<reference evidence="14 15" key="1">
    <citation type="submission" date="2023-03" db="EMBL/GenBank/DDBJ databases">
        <title>Isolation and description of six Streptomyces strains from soil environments, able to metabolize different microbial glucans.</title>
        <authorList>
            <person name="Widen T."/>
            <person name="Larsbrink J."/>
        </authorList>
    </citation>
    <scope>NUCLEOTIDE SEQUENCE [LARGE SCALE GENOMIC DNA]</scope>
    <source>
        <strain evidence="14 15">Mut2</strain>
    </source>
</reference>
<dbReference type="Gene3D" id="3.90.180.10">
    <property type="entry name" value="Medium-chain alcohol dehydrogenases, catalytic domain"/>
    <property type="match status" value="1"/>
</dbReference>
<dbReference type="RefSeq" id="WP_306090628.1">
    <property type="nucleotide sequence ID" value="NZ_CP120992.1"/>
</dbReference>
<proteinExistence type="inferred from homology"/>
<evidence type="ECO:0000313" key="14">
    <source>
        <dbReference type="EMBL" id="WLQ43017.1"/>
    </source>
</evidence>
<dbReference type="SUPFAM" id="SSF50129">
    <property type="entry name" value="GroES-like"/>
    <property type="match status" value="1"/>
</dbReference>
<protein>
    <recommendedName>
        <fullName evidence="9">2-deoxy-scyllo-inosamine dehydrogenase</fullName>
        <ecNumber evidence="8">1.1.1.329</ecNumber>
    </recommendedName>
</protein>
<comment type="catalytic activity">
    <reaction evidence="11">
        <text>2-deoxy-scyllo-inosamine + NADP(+) = 3-amino-2,3-dideoxy-scyllo-inosose + NADPH + H(+)</text>
        <dbReference type="Rhea" id="RHEA:33879"/>
        <dbReference type="ChEBI" id="CHEBI:15378"/>
        <dbReference type="ChEBI" id="CHEBI:57783"/>
        <dbReference type="ChEBI" id="CHEBI:58349"/>
        <dbReference type="ChEBI" id="CHEBI:65002"/>
        <dbReference type="ChEBI" id="CHEBI:65003"/>
        <dbReference type="EC" id="1.1.1.329"/>
    </reaction>
</comment>
<dbReference type="PANTHER" id="PTHR43401:SF5">
    <property type="entry name" value="ALCOHOL DEHYDROGENASE-RELATED"/>
    <property type="match status" value="1"/>
</dbReference>
<comment type="function">
    <text evidence="5">Catalyzes the oxidation of 2-deoxy-scyllo-inosamine (DOIA) with NAD(+) or NADP(+), forming 3-amino-2,3-dideoxy-scyllo-inosose (amino-DOI).</text>
</comment>
<dbReference type="SUPFAM" id="SSF51735">
    <property type="entry name" value="NAD(P)-binding Rossmann-fold domains"/>
    <property type="match status" value="1"/>
</dbReference>
<evidence type="ECO:0000256" key="11">
    <source>
        <dbReference type="ARBA" id="ARBA00049085"/>
    </source>
</evidence>
<evidence type="ECO:0000256" key="8">
    <source>
        <dbReference type="ARBA" id="ARBA00039102"/>
    </source>
</evidence>
<comment type="pathway">
    <text evidence="6">Metabolic intermediate biosynthesis; 2-deoxystreptamine biosynthesis; 2-deoxystreptamine from D-glucose 6-phosphate: step 3/4.</text>
</comment>